<proteinExistence type="predicted"/>
<dbReference type="EMBL" id="CP041969">
    <property type="protein sequence ID" value="QMV41315.1"/>
    <property type="molecule type" value="Genomic_DNA"/>
</dbReference>
<organism evidence="1 2">
    <name type="scientific">Cohnella cholangitidis</name>
    <dbReference type="NCBI Taxonomy" id="2598458"/>
    <lineage>
        <taxon>Bacteria</taxon>
        <taxon>Bacillati</taxon>
        <taxon>Bacillota</taxon>
        <taxon>Bacilli</taxon>
        <taxon>Bacillales</taxon>
        <taxon>Paenibacillaceae</taxon>
        <taxon>Cohnella</taxon>
    </lineage>
</organism>
<name>A0A7G5BWI1_9BACL</name>
<dbReference type="RefSeq" id="WP_182302673.1">
    <property type="nucleotide sequence ID" value="NZ_CP041969.1"/>
</dbReference>
<dbReference type="KEGG" id="cchl:FPL14_09005"/>
<dbReference type="AlphaFoldDB" id="A0A7G5BWI1"/>
<dbReference type="Proteomes" id="UP000515679">
    <property type="component" value="Chromosome"/>
</dbReference>
<keyword evidence="2" id="KW-1185">Reference proteome</keyword>
<evidence type="ECO:0000313" key="1">
    <source>
        <dbReference type="EMBL" id="QMV41315.1"/>
    </source>
</evidence>
<gene>
    <name evidence="1" type="ORF">FPL14_09005</name>
</gene>
<protein>
    <submittedName>
        <fullName evidence="1">Uncharacterized protein</fullName>
    </submittedName>
</protein>
<accession>A0A7G5BWI1</accession>
<evidence type="ECO:0000313" key="2">
    <source>
        <dbReference type="Proteomes" id="UP000515679"/>
    </source>
</evidence>
<reference evidence="1 2" key="1">
    <citation type="submission" date="2019-07" db="EMBL/GenBank/DDBJ databases">
        <authorList>
            <person name="Kim J.K."/>
            <person name="Cheong H.-M."/>
            <person name="Choi Y."/>
            <person name="Hwang K.J."/>
            <person name="Lee S."/>
            <person name="Choi C."/>
        </authorList>
    </citation>
    <scope>NUCLEOTIDE SEQUENCE [LARGE SCALE GENOMIC DNA]</scope>
    <source>
        <strain evidence="1 2">KS 22</strain>
    </source>
</reference>
<sequence length="97" mass="10971">MSIPNELDGAKVIQYTSNSMSNQYGTVGILNEKNEIVEKLPITAMAICQYDGSRGYYLFSCDSDWEVIGDFDFATIEDAKESAKHSHKVNDKDWLIR</sequence>